<name>A0A0H2R025_9AGAM</name>
<gene>
    <name evidence="2" type="ORF">SCHPADRAFT_947164</name>
</gene>
<sequence>MHPHAGEEDIITIYQAGEYLSPSSTRQSVIEILSDSDDVADTESGDSSLDSDDPGKFWVGNATFKHHPTPKAIIRSALDLPPDNDHSAISTPSRCQEVKFEPHNASSPMPNRPGPRIDAARPRAVSEAP</sequence>
<dbReference type="InParanoid" id="A0A0H2R025"/>
<evidence type="ECO:0000313" key="3">
    <source>
        <dbReference type="Proteomes" id="UP000053477"/>
    </source>
</evidence>
<feature type="region of interest" description="Disordered" evidence="1">
    <location>
        <begin position="35"/>
        <end position="54"/>
    </location>
</feature>
<reference evidence="2 3" key="1">
    <citation type="submission" date="2015-04" db="EMBL/GenBank/DDBJ databases">
        <title>Complete genome sequence of Schizopora paradoxa KUC8140, a cosmopolitan wood degrader in East Asia.</title>
        <authorList>
            <consortium name="DOE Joint Genome Institute"/>
            <person name="Min B."/>
            <person name="Park H."/>
            <person name="Jang Y."/>
            <person name="Kim J.-J."/>
            <person name="Kim K.H."/>
            <person name="Pangilinan J."/>
            <person name="Lipzen A."/>
            <person name="Riley R."/>
            <person name="Grigoriev I.V."/>
            <person name="Spatafora J.W."/>
            <person name="Choi I.-G."/>
        </authorList>
    </citation>
    <scope>NUCLEOTIDE SEQUENCE [LARGE SCALE GENOMIC DNA]</scope>
    <source>
        <strain evidence="2 3">KUC8140</strain>
    </source>
</reference>
<organism evidence="2 3">
    <name type="scientific">Schizopora paradoxa</name>
    <dbReference type="NCBI Taxonomy" id="27342"/>
    <lineage>
        <taxon>Eukaryota</taxon>
        <taxon>Fungi</taxon>
        <taxon>Dikarya</taxon>
        <taxon>Basidiomycota</taxon>
        <taxon>Agaricomycotina</taxon>
        <taxon>Agaricomycetes</taxon>
        <taxon>Hymenochaetales</taxon>
        <taxon>Schizoporaceae</taxon>
        <taxon>Schizopora</taxon>
    </lineage>
</organism>
<accession>A0A0H2R025</accession>
<dbReference type="AlphaFoldDB" id="A0A0H2R025"/>
<feature type="region of interest" description="Disordered" evidence="1">
    <location>
        <begin position="79"/>
        <end position="129"/>
    </location>
</feature>
<keyword evidence="3" id="KW-1185">Reference proteome</keyword>
<dbReference type="EMBL" id="KQ086359">
    <property type="protein sequence ID" value="KLO05125.1"/>
    <property type="molecule type" value="Genomic_DNA"/>
</dbReference>
<evidence type="ECO:0000313" key="2">
    <source>
        <dbReference type="EMBL" id="KLO05125.1"/>
    </source>
</evidence>
<proteinExistence type="predicted"/>
<evidence type="ECO:0000256" key="1">
    <source>
        <dbReference type="SAM" id="MobiDB-lite"/>
    </source>
</evidence>
<dbReference type="Proteomes" id="UP000053477">
    <property type="component" value="Unassembled WGS sequence"/>
</dbReference>
<protein>
    <submittedName>
        <fullName evidence="2">Uncharacterized protein</fullName>
    </submittedName>
</protein>
<feature type="compositionally biased region" description="Acidic residues" evidence="1">
    <location>
        <begin position="35"/>
        <end position="52"/>
    </location>
</feature>